<gene>
    <name evidence="1" type="ORF">BE18_23160</name>
</gene>
<proteinExistence type="predicted"/>
<organism evidence="1 2">
    <name type="scientific">Sorangium cellulosum</name>
    <name type="common">Polyangium cellulosum</name>
    <dbReference type="NCBI Taxonomy" id="56"/>
    <lineage>
        <taxon>Bacteria</taxon>
        <taxon>Pseudomonadati</taxon>
        <taxon>Myxococcota</taxon>
        <taxon>Polyangia</taxon>
        <taxon>Polyangiales</taxon>
        <taxon>Polyangiaceae</taxon>
        <taxon>Sorangium</taxon>
    </lineage>
</organism>
<evidence type="ECO:0000313" key="1">
    <source>
        <dbReference type="EMBL" id="KYF82187.1"/>
    </source>
</evidence>
<comment type="caution">
    <text evidence="1">The sequence shown here is derived from an EMBL/GenBank/DDBJ whole genome shotgun (WGS) entry which is preliminary data.</text>
</comment>
<sequence length="76" mass="7977">MNDLTLKREAPSGGRCERCGVAGHGGTEAVRCDCGSMLARHVAGGIELKCRRCKRVVVIPIAPAGDDATAEIEVEL</sequence>
<protein>
    <submittedName>
        <fullName evidence="1">Uncharacterized protein</fullName>
    </submittedName>
</protein>
<dbReference type="EMBL" id="JEMC01003316">
    <property type="protein sequence ID" value="KYF82187.1"/>
    <property type="molecule type" value="Genomic_DNA"/>
</dbReference>
<accession>A0A150SUG7</accession>
<dbReference type="AlphaFoldDB" id="A0A150SUG7"/>
<reference evidence="1 2" key="1">
    <citation type="submission" date="2014-02" db="EMBL/GenBank/DDBJ databases">
        <title>The small core and large imbalanced accessory genome model reveals a collaborative survival strategy of Sorangium cellulosum strains in nature.</title>
        <authorList>
            <person name="Han K."/>
            <person name="Peng R."/>
            <person name="Blom J."/>
            <person name="Li Y.-Z."/>
        </authorList>
    </citation>
    <scope>NUCLEOTIDE SEQUENCE [LARGE SCALE GENOMIC DNA]</scope>
    <source>
        <strain evidence="1 2">So0149</strain>
    </source>
</reference>
<dbReference type="Proteomes" id="UP000075515">
    <property type="component" value="Unassembled WGS sequence"/>
</dbReference>
<name>A0A150SUG7_SORCE</name>
<evidence type="ECO:0000313" key="2">
    <source>
        <dbReference type="Proteomes" id="UP000075515"/>
    </source>
</evidence>